<dbReference type="InterPro" id="IPR038437">
    <property type="entry name" value="GINS_Psf3_sf"/>
</dbReference>
<evidence type="ECO:0000256" key="6">
    <source>
        <dbReference type="RuleBase" id="RU367161"/>
    </source>
</evidence>
<evidence type="ECO:0000313" key="10">
    <source>
        <dbReference type="Proteomes" id="UP000252139"/>
    </source>
</evidence>
<dbReference type="InterPro" id="IPR036224">
    <property type="entry name" value="GINS_bundle-like_dom_sf"/>
</dbReference>
<evidence type="ECO:0000256" key="4">
    <source>
        <dbReference type="ARBA" id="ARBA00022705"/>
    </source>
</evidence>
<dbReference type="Proteomes" id="UP000252139">
    <property type="component" value="Unassembled WGS sequence"/>
</dbReference>
<dbReference type="AlphaFoldDB" id="A0A367K327"/>
<dbReference type="Gene3D" id="1.20.58.2050">
    <property type="match status" value="1"/>
</dbReference>
<dbReference type="GO" id="GO:0000811">
    <property type="term" value="C:GINS complex"/>
    <property type="evidence" value="ECO:0007669"/>
    <property type="project" value="UniProtKB-UniRule"/>
</dbReference>
<dbReference type="CDD" id="cd21693">
    <property type="entry name" value="GINS_B_Psf3"/>
    <property type="match status" value="1"/>
</dbReference>
<comment type="subunit">
    <text evidence="6">Component of the GINS complex.</text>
</comment>
<evidence type="ECO:0000256" key="1">
    <source>
        <dbReference type="ARBA" id="ARBA00004123"/>
    </source>
</evidence>
<accession>A0A367K327</accession>
<comment type="similarity">
    <text evidence="2 6">Belongs to the GINS3/PSF3 family.</text>
</comment>
<dbReference type="GO" id="GO:1902975">
    <property type="term" value="P:mitotic DNA replication initiation"/>
    <property type="evidence" value="ECO:0007669"/>
    <property type="project" value="TreeGrafter"/>
</dbReference>
<dbReference type="EMBL" id="PJQL01000356">
    <property type="protein sequence ID" value="RCH96577.1"/>
    <property type="molecule type" value="Genomic_DNA"/>
</dbReference>
<dbReference type="InterPro" id="IPR055221">
    <property type="entry name" value="PSF3_N"/>
</dbReference>
<dbReference type="SUPFAM" id="SSF160059">
    <property type="entry name" value="PriA/YqbF domain"/>
    <property type="match status" value="1"/>
</dbReference>
<evidence type="ECO:0000259" key="7">
    <source>
        <dbReference type="Pfam" id="PF05916"/>
    </source>
</evidence>
<keyword evidence="10" id="KW-1185">Reference proteome</keyword>
<feature type="domain" description="DNA replication complex GINS protein PSF3 N-terminal" evidence="8">
    <location>
        <begin position="7"/>
        <end position="57"/>
    </location>
</feature>
<dbReference type="Pfam" id="PF22466">
    <property type="entry name" value="PSF3_N"/>
    <property type="match status" value="1"/>
</dbReference>
<dbReference type="STRING" id="86630.A0A367K327"/>
<dbReference type="InterPro" id="IPR010492">
    <property type="entry name" value="GINS_Psf3"/>
</dbReference>
<gene>
    <name evidence="9" type="primary">PSF3_2</name>
    <name evidence="9" type="ORF">CU097_013977</name>
</gene>
<dbReference type="SUPFAM" id="SSF158573">
    <property type="entry name" value="GINS helical bundle-like"/>
    <property type="match status" value="1"/>
</dbReference>
<dbReference type="CDD" id="cd11713">
    <property type="entry name" value="GINS_A_psf3"/>
    <property type="match status" value="1"/>
</dbReference>
<protein>
    <recommendedName>
        <fullName evidence="3 6">DNA replication complex GINS protein PSF3</fullName>
    </recommendedName>
</protein>
<keyword evidence="5 6" id="KW-0539">Nucleus</keyword>
<feature type="domain" description="GINS subunit" evidence="7">
    <location>
        <begin position="78"/>
        <end position="157"/>
    </location>
</feature>
<evidence type="ECO:0000313" key="9">
    <source>
        <dbReference type="EMBL" id="RCH96577.1"/>
    </source>
</evidence>
<proteinExistence type="inferred from homology"/>
<dbReference type="Pfam" id="PF05916">
    <property type="entry name" value="Sld5"/>
    <property type="match status" value="1"/>
</dbReference>
<dbReference type="OrthoDB" id="10251744at2759"/>
<evidence type="ECO:0000256" key="5">
    <source>
        <dbReference type="ARBA" id="ARBA00023242"/>
    </source>
</evidence>
<organism evidence="9 10">
    <name type="scientific">Rhizopus azygosporus</name>
    <name type="common">Rhizopus microsporus var. azygosporus</name>
    <dbReference type="NCBI Taxonomy" id="86630"/>
    <lineage>
        <taxon>Eukaryota</taxon>
        <taxon>Fungi</taxon>
        <taxon>Fungi incertae sedis</taxon>
        <taxon>Mucoromycota</taxon>
        <taxon>Mucoromycotina</taxon>
        <taxon>Mucoromycetes</taxon>
        <taxon>Mucorales</taxon>
        <taxon>Mucorineae</taxon>
        <taxon>Rhizopodaceae</taxon>
        <taxon>Rhizopus</taxon>
    </lineage>
</organism>
<dbReference type="InterPro" id="IPR021151">
    <property type="entry name" value="GINS_A"/>
</dbReference>
<dbReference type="PANTHER" id="PTHR22768:SF0">
    <property type="entry name" value="DNA REPLICATION COMPLEX GINS PROTEIN PSF3"/>
    <property type="match status" value="1"/>
</dbReference>
<comment type="caution">
    <text evidence="9">The sequence shown here is derived from an EMBL/GenBank/DDBJ whole genome shotgun (WGS) entry which is preliminary data.</text>
</comment>
<dbReference type="PANTHER" id="PTHR22768">
    <property type="entry name" value="DNA REPLICATION COMPLEX GINS PROTEIN PSF3"/>
    <property type="match status" value="1"/>
</dbReference>
<reference evidence="9 10" key="1">
    <citation type="journal article" date="2018" name="G3 (Bethesda)">
        <title>Phylogenetic and Phylogenomic Definition of Rhizopus Species.</title>
        <authorList>
            <person name="Gryganskyi A.P."/>
            <person name="Golan J."/>
            <person name="Dolatabadi S."/>
            <person name="Mondo S."/>
            <person name="Robb S."/>
            <person name="Idnurm A."/>
            <person name="Muszewska A."/>
            <person name="Steczkiewicz K."/>
            <person name="Masonjones S."/>
            <person name="Liao H.L."/>
            <person name="Gajdeczka M.T."/>
            <person name="Anike F."/>
            <person name="Vuek A."/>
            <person name="Anishchenko I.M."/>
            <person name="Voigt K."/>
            <person name="de Hoog G.S."/>
            <person name="Smith M.E."/>
            <person name="Heitman J."/>
            <person name="Vilgalys R."/>
            <person name="Stajich J.E."/>
        </authorList>
    </citation>
    <scope>NUCLEOTIDE SEQUENCE [LARGE SCALE GENOMIC DNA]</scope>
    <source>
        <strain evidence="9 10">CBS 357.93</strain>
    </source>
</reference>
<keyword evidence="4 6" id="KW-0235">DNA replication</keyword>
<sequence length="176" mass="20261">MDLDQYYDFDSILAEHTKVPCIALCDFEKDVNLLGDETPVSRNTRIELPYWVAKPLAQYTSPSEGNLIVVEMPKTYGTRVRNMLLASPESVDFRSLSGYYYEFGVKLIEFLIDDQLPHIIDKAFKQRLKSIMNYSQSSGSTIGIEFIQRLDETEKDCKGELTASMHMYTKFKQCID</sequence>
<comment type="subcellular location">
    <subcellularLocation>
        <location evidence="1 6">Nucleus</location>
    </subcellularLocation>
</comment>
<evidence type="ECO:0000259" key="8">
    <source>
        <dbReference type="Pfam" id="PF22466"/>
    </source>
</evidence>
<comment type="function">
    <text evidence="6">The GINS complex plays an essential role in the initiation of DNA replication.</text>
</comment>
<name>A0A367K327_RHIAZ</name>
<evidence type="ECO:0000256" key="3">
    <source>
        <dbReference type="ARBA" id="ARBA00015140"/>
    </source>
</evidence>
<evidence type="ECO:0000256" key="2">
    <source>
        <dbReference type="ARBA" id="ARBA00006343"/>
    </source>
</evidence>